<evidence type="ECO:0000313" key="1">
    <source>
        <dbReference type="EMBL" id="KRZ08213.1"/>
    </source>
</evidence>
<keyword evidence="2" id="KW-1185">Reference proteome</keyword>
<evidence type="ECO:0000313" key="2">
    <source>
        <dbReference type="Proteomes" id="UP000055024"/>
    </source>
</evidence>
<gene>
    <name evidence="1" type="ORF">T11_13868</name>
</gene>
<accession>A0A0V1HDW1</accession>
<dbReference type="AlphaFoldDB" id="A0A0V1HDW1"/>
<protein>
    <submittedName>
        <fullName evidence="1">Uncharacterized protein</fullName>
    </submittedName>
</protein>
<name>A0A0V1HDW1_9BILA</name>
<dbReference type="OrthoDB" id="5926787at2759"/>
<comment type="caution">
    <text evidence="1">The sequence shown here is derived from an EMBL/GenBank/DDBJ whole genome shotgun (WGS) entry which is preliminary data.</text>
</comment>
<dbReference type="EMBL" id="JYDP01000090">
    <property type="protein sequence ID" value="KRZ08213.1"/>
    <property type="molecule type" value="Genomic_DNA"/>
</dbReference>
<dbReference type="Proteomes" id="UP000055024">
    <property type="component" value="Unassembled WGS sequence"/>
</dbReference>
<reference evidence="1 2" key="1">
    <citation type="submission" date="2015-01" db="EMBL/GenBank/DDBJ databases">
        <title>Evolution of Trichinella species and genotypes.</title>
        <authorList>
            <person name="Korhonen P.K."/>
            <person name="Edoardo P."/>
            <person name="Giuseppe L.R."/>
            <person name="Gasser R.B."/>
        </authorList>
    </citation>
    <scope>NUCLEOTIDE SEQUENCE [LARGE SCALE GENOMIC DNA]</scope>
    <source>
        <strain evidence="1">ISS1029</strain>
    </source>
</reference>
<proteinExistence type="predicted"/>
<organism evidence="1 2">
    <name type="scientific">Trichinella zimbabwensis</name>
    <dbReference type="NCBI Taxonomy" id="268475"/>
    <lineage>
        <taxon>Eukaryota</taxon>
        <taxon>Metazoa</taxon>
        <taxon>Ecdysozoa</taxon>
        <taxon>Nematoda</taxon>
        <taxon>Enoplea</taxon>
        <taxon>Dorylaimia</taxon>
        <taxon>Trichinellida</taxon>
        <taxon>Trichinellidae</taxon>
        <taxon>Trichinella</taxon>
    </lineage>
</organism>
<sequence>MSSSGSLLRVHGQSCAARRRSELAQKKTSAENEEAFKKFDHMLAFDHVRYQMCVPWTSAKTETSMTSIRRHYAVSR</sequence>